<gene>
    <name evidence="9" type="ORF">CBR_g5695</name>
</gene>
<feature type="transmembrane region" description="Helical" evidence="7">
    <location>
        <begin position="195"/>
        <end position="215"/>
    </location>
</feature>
<feature type="region of interest" description="Disordered" evidence="6">
    <location>
        <begin position="274"/>
        <end position="303"/>
    </location>
</feature>
<dbReference type="InterPro" id="IPR043216">
    <property type="entry name" value="PAP-like"/>
</dbReference>
<comment type="subcellular location">
    <subcellularLocation>
        <location evidence="1">Membrane</location>
        <topology evidence="1">Multi-pass membrane protein</topology>
    </subcellularLocation>
</comment>
<dbReference type="InterPro" id="IPR036938">
    <property type="entry name" value="PAP2/HPO_sf"/>
</dbReference>
<proteinExistence type="inferred from homology"/>
<dbReference type="STRING" id="69332.A0A388JRX0"/>
<dbReference type="CDD" id="cd03390">
    <property type="entry name" value="PAP2_containing_1_like"/>
    <property type="match status" value="1"/>
</dbReference>
<feature type="transmembrane region" description="Helical" evidence="7">
    <location>
        <begin position="227"/>
        <end position="246"/>
    </location>
</feature>
<evidence type="ECO:0000256" key="2">
    <source>
        <dbReference type="ARBA" id="ARBA00008816"/>
    </source>
</evidence>
<evidence type="ECO:0000256" key="4">
    <source>
        <dbReference type="ARBA" id="ARBA00022989"/>
    </source>
</evidence>
<protein>
    <recommendedName>
        <fullName evidence="8">Phosphatidic acid phosphatase type 2/haloperoxidase domain-containing protein</fullName>
    </recommendedName>
</protein>
<feature type="domain" description="Phosphatidic acid phosphatase type 2/haloperoxidase" evidence="8">
    <location>
        <begin position="102"/>
        <end position="242"/>
    </location>
</feature>
<keyword evidence="3 7" id="KW-0812">Transmembrane</keyword>
<evidence type="ECO:0000256" key="6">
    <source>
        <dbReference type="SAM" id="MobiDB-lite"/>
    </source>
</evidence>
<evidence type="ECO:0000256" key="3">
    <source>
        <dbReference type="ARBA" id="ARBA00022692"/>
    </source>
</evidence>
<dbReference type="OrthoDB" id="10030083at2759"/>
<dbReference type="GO" id="GO:0016020">
    <property type="term" value="C:membrane"/>
    <property type="evidence" value="ECO:0007669"/>
    <property type="project" value="UniProtKB-SubCell"/>
</dbReference>
<dbReference type="OMA" id="HAFRHHN"/>
<evidence type="ECO:0000313" key="9">
    <source>
        <dbReference type="EMBL" id="GBG60520.1"/>
    </source>
</evidence>
<feature type="transmembrane region" description="Helical" evidence="7">
    <location>
        <begin position="171"/>
        <end position="189"/>
    </location>
</feature>
<feature type="transmembrane region" description="Helical" evidence="7">
    <location>
        <begin position="66"/>
        <end position="87"/>
    </location>
</feature>
<dbReference type="SUPFAM" id="SSF48317">
    <property type="entry name" value="Acid phosphatase/Vanadium-dependent haloperoxidase"/>
    <property type="match status" value="1"/>
</dbReference>
<dbReference type="Gramene" id="GBG60520">
    <property type="protein sequence ID" value="GBG60520"/>
    <property type="gene ID" value="CBR_g5695"/>
</dbReference>
<dbReference type="InterPro" id="IPR000326">
    <property type="entry name" value="PAP2/HPO"/>
</dbReference>
<evidence type="ECO:0000256" key="7">
    <source>
        <dbReference type="SAM" id="Phobius"/>
    </source>
</evidence>
<feature type="transmembrane region" description="Helical" evidence="7">
    <location>
        <begin position="26"/>
        <end position="45"/>
    </location>
</feature>
<sequence length="303" mass="33577">MADPDSREVDVNPGFFGHARSNGGDWILVFLLMIVVALLQLAPPFERYVSKEAVDELRYPLKDNTIPTLVVPIFAILIPVLVIFLLVRFGHKDSTDLHHAVLGLFASVLLTAVITDIVKLYVGRLRPDFYWRCFPPGTEERFKPDGNVWCTGSARVIKEGRKSFPSGHASWTSAGMSYLALYLAGRLHVFNGNGGLWRLVVVLFPMLVTAVMCISRVSDYWHHWQDVTVGGLLGLFIAMAVYHQHYPSLTCVLLDNVPQKSFGKIVSLGPDLEAGRDHSSHSAAEAVSDSTLPTEVEHGNLKK</sequence>
<dbReference type="PANTHER" id="PTHR10165">
    <property type="entry name" value="LIPID PHOSPHATE PHOSPHATASE"/>
    <property type="match status" value="1"/>
</dbReference>
<dbReference type="Pfam" id="PF01569">
    <property type="entry name" value="PAP2"/>
    <property type="match status" value="1"/>
</dbReference>
<comment type="similarity">
    <text evidence="2">Belongs to the PA-phosphatase related phosphoesterase family.</text>
</comment>
<keyword evidence="5 7" id="KW-0472">Membrane</keyword>
<feature type="transmembrane region" description="Helical" evidence="7">
    <location>
        <begin position="99"/>
        <end position="122"/>
    </location>
</feature>
<dbReference type="GO" id="GO:0008195">
    <property type="term" value="F:phosphatidate phosphatase activity"/>
    <property type="evidence" value="ECO:0007669"/>
    <property type="project" value="TreeGrafter"/>
</dbReference>
<evidence type="ECO:0000259" key="8">
    <source>
        <dbReference type="SMART" id="SM00014"/>
    </source>
</evidence>
<reference evidence="9 10" key="1">
    <citation type="journal article" date="2018" name="Cell">
        <title>The Chara Genome: Secondary Complexity and Implications for Plant Terrestrialization.</title>
        <authorList>
            <person name="Nishiyama T."/>
            <person name="Sakayama H."/>
            <person name="Vries J.D."/>
            <person name="Buschmann H."/>
            <person name="Saint-Marcoux D."/>
            <person name="Ullrich K.K."/>
            <person name="Haas F.B."/>
            <person name="Vanderstraeten L."/>
            <person name="Becker D."/>
            <person name="Lang D."/>
            <person name="Vosolsobe S."/>
            <person name="Rombauts S."/>
            <person name="Wilhelmsson P.K.I."/>
            <person name="Janitza P."/>
            <person name="Kern R."/>
            <person name="Heyl A."/>
            <person name="Rumpler F."/>
            <person name="Villalobos L.I.A.C."/>
            <person name="Clay J.M."/>
            <person name="Skokan R."/>
            <person name="Toyoda A."/>
            <person name="Suzuki Y."/>
            <person name="Kagoshima H."/>
            <person name="Schijlen E."/>
            <person name="Tajeshwar N."/>
            <person name="Catarino B."/>
            <person name="Hetherington A.J."/>
            <person name="Saltykova A."/>
            <person name="Bonnot C."/>
            <person name="Breuninger H."/>
            <person name="Symeonidi A."/>
            <person name="Radhakrishnan G.V."/>
            <person name="Van Nieuwerburgh F."/>
            <person name="Deforce D."/>
            <person name="Chang C."/>
            <person name="Karol K.G."/>
            <person name="Hedrich R."/>
            <person name="Ulvskov P."/>
            <person name="Glockner G."/>
            <person name="Delwiche C.F."/>
            <person name="Petrasek J."/>
            <person name="Van de Peer Y."/>
            <person name="Friml J."/>
            <person name="Beilby M."/>
            <person name="Dolan L."/>
            <person name="Kohara Y."/>
            <person name="Sugano S."/>
            <person name="Fujiyama A."/>
            <person name="Delaux P.-M."/>
            <person name="Quint M."/>
            <person name="TheiBen G."/>
            <person name="Hagemann M."/>
            <person name="Harholt J."/>
            <person name="Dunand C."/>
            <person name="Zachgo S."/>
            <person name="Langdale J."/>
            <person name="Maumus F."/>
            <person name="Straeten D.V.D."/>
            <person name="Gould S.B."/>
            <person name="Rensing S.A."/>
        </authorList>
    </citation>
    <scope>NUCLEOTIDE SEQUENCE [LARGE SCALE GENOMIC DNA]</scope>
    <source>
        <strain evidence="9 10">S276</strain>
    </source>
</reference>
<dbReference type="PANTHER" id="PTHR10165:SF35">
    <property type="entry name" value="RE23632P"/>
    <property type="match status" value="1"/>
</dbReference>
<dbReference type="AlphaFoldDB" id="A0A388JRX0"/>
<name>A0A388JRX0_CHABU</name>
<dbReference type="SMART" id="SM00014">
    <property type="entry name" value="acidPPc"/>
    <property type="match status" value="1"/>
</dbReference>
<accession>A0A388JRX0</accession>
<comment type="caution">
    <text evidence="9">The sequence shown here is derived from an EMBL/GenBank/DDBJ whole genome shotgun (WGS) entry which is preliminary data.</text>
</comment>
<dbReference type="Gene3D" id="1.20.144.10">
    <property type="entry name" value="Phosphatidic acid phosphatase type 2/haloperoxidase"/>
    <property type="match status" value="1"/>
</dbReference>
<evidence type="ECO:0000256" key="1">
    <source>
        <dbReference type="ARBA" id="ARBA00004141"/>
    </source>
</evidence>
<keyword evidence="4 7" id="KW-1133">Transmembrane helix</keyword>
<dbReference type="GO" id="GO:0046839">
    <property type="term" value="P:phospholipid dephosphorylation"/>
    <property type="evidence" value="ECO:0007669"/>
    <property type="project" value="TreeGrafter"/>
</dbReference>
<keyword evidence="10" id="KW-1185">Reference proteome</keyword>
<organism evidence="9 10">
    <name type="scientific">Chara braunii</name>
    <name type="common">Braun's stonewort</name>
    <dbReference type="NCBI Taxonomy" id="69332"/>
    <lineage>
        <taxon>Eukaryota</taxon>
        <taxon>Viridiplantae</taxon>
        <taxon>Streptophyta</taxon>
        <taxon>Charophyceae</taxon>
        <taxon>Charales</taxon>
        <taxon>Characeae</taxon>
        <taxon>Chara</taxon>
    </lineage>
</organism>
<dbReference type="EMBL" id="BFEA01000011">
    <property type="protein sequence ID" value="GBG60520.1"/>
    <property type="molecule type" value="Genomic_DNA"/>
</dbReference>
<dbReference type="Proteomes" id="UP000265515">
    <property type="component" value="Unassembled WGS sequence"/>
</dbReference>
<dbReference type="GO" id="GO:0006644">
    <property type="term" value="P:phospholipid metabolic process"/>
    <property type="evidence" value="ECO:0007669"/>
    <property type="project" value="InterPro"/>
</dbReference>
<evidence type="ECO:0000313" key="10">
    <source>
        <dbReference type="Proteomes" id="UP000265515"/>
    </source>
</evidence>
<evidence type="ECO:0000256" key="5">
    <source>
        <dbReference type="ARBA" id="ARBA00023136"/>
    </source>
</evidence>